<evidence type="ECO:0000256" key="1">
    <source>
        <dbReference type="ARBA" id="ARBA00006484"/>
    </source>
</evidence>
<dbReference type="InterPro" id="IPR002347">
    <property type="entry name" value="SDR_fam"/>
</dbReference>
<dbReference type="eggNOG" id="COG1028">
    <property type="taxonomic scope" value="Bacteria"/>
</dbReference>
<dbReference type="GO" id="GO:0016491">
    <property type="term" value="F:oxidoreductase activity"/>
    <property type="evidence" value="ECO:0007669"/>
    <property type="project" value="UniProtKB-KW"/>
</dbReference>
<keyword evidence="2" id="KW-0560">Oxidoreductase</keyword>
<dbReference type="PANTHER" id="PTHR43976">
    <property type="entry name" value="SHORT CHAIN DEHYDROGENASE"/>
    <property type="match status" value="1"/>
</dbReference>
<dbReference type="Pfam" id="PF00106">
    <property type="entry name" value="adh_short"/>
    <property type="match status" value="1"/>
</dbReference>
<dbReference type="SUPFAM" id="SSF51735">
    <property type="entry name" value="NAD(P)-binding Rossmann-fold domains"/>
    <property type="match status" value="1"/>
</dbReference>
<dbReference type="InterPro" id="IPR051911">
    <property type="entry name" value="SDR_oxidoreductase"/>
</dbReference>
<dbReference type="PRINTS" id="PR00080">
    <property type="entry name" value="SDRFAMILY"/>
</dbReference>
<dbReference type="InterPro" id="IPR020904">
    <property type="entry name" value="Sc_DH/Rdtase_CS"/>
</dbReference>
<dbReference type="InterPro" id="IPR036291">
    <property type="entry name" value="NAD(P)-bd_dom_sf"/>
</dbReference>
<accession>A0A1W6BZD1</accession>
<dbReference type="STRING" id="1121267.CCUN_1887"/>
<dbReference type="CDD" id="cd05374">
    <property type="entry name" value="17beta-HSD-like_SDR_c"/>
    <property type="match status" value="1"/>
</dbReference>
<evidence type="ECO:0000256" key="4">
    <source>
        <dbReference type="SAM" id="SignalP"/>
    </source>
</evidence>
<dbReference type="PRINTS" id="PR00081">
    <property type="entry name" value="GDHRDH"/>
</dbReference>
<dbReference type="RefSeq" id="WP_051521657.1">
    <property type="nucleotide sequence ID" value="NZ_CP020867.1"/>
</dbReference>
<dbReference type="PROSITE" id="PS00061">
    <property type="entry name" value="ADH_SHORT"/>
    <property type="match status" value="1"/>
</dbReference>
<dbReference type="EMBL" id="CP020867">
    <property type="protein sequence ID" value="ARJ57448.1"/>
    <property type="molecule type" value="Genomic_DNA"/>
</dbReference>
<keyword evidence="4" id="KW-0732">Signal</keyword>
<sequence length="340" mass="37728">MQRRKFLKTLALSLTLGSTMSLAKENSKQKGEKMPTKENPQIWYITGASGGLGFALATYLLQKGDKVAATSRRLSNIQDKLGKENANFLPLELTFDSSKGGVSAKSAENLERIYQKWGRLDNLVNNAGYGLLGFVEEVSEKQLREQFEVNVFAPYVLTQNALKIMRPQAIKEGGDKQNIRARIFNLSSIAGFRVSNVSTPYCMSKFALSALSEGLMLDLEDFGIATINVMPAGFRTEFLGTSMNFGTTKIPDYEDKRKAFLEKTAAYSGKQAGNPKKFAEILYKISRMKNPPFNLFMGNAAYESAKNKIAFVQEDIRQTQAYAGKNADFEDAGASVFDKR</sequence>
<evidence type="ECO:0000313" key="5">
    <source>
        <dbReference type="EMBL" id="ARJ57448.1"/>
    </source>
</evidence>
<evidence type="ECO:0000256" key="2">
    <source>
        <dbReference type="ARBA" id="ARBA00023002"/>
    </source>
</evidence>
<dbReference type="PANTHER" id="PTHR43976:SF16">
    <property type="entry name" value="SHORT-CHAIN DEHYDROGENASE_REDUCTASE FAMILY PROTEIN"/>
    <property type="match status" value="1"/>
</dbReference>
<protein>
    <submittedName>
        <fullName evidence="5">Short chain dehydrogenase/reductase</fullName>
    </submittedName>
</protein>
<evidence type="ECO:0000256" key="3">
    <source>
        <dbReference type="RuleBase" id="RU000363"/>
    </source>
</evidence>
<name>A0A1W6BZD1_9BACT</name>
<comment type="similarity">
    <text evidence="1 3">Belongs to the short-chain dehydrogenases/reductases (SDR) family.</text>
</comment>
<feature type="chain" id="PRO_5010864186" evidence="4">
    <location>
        <begin position="24"/>
        <end position="340"/>
    </location>
</feature>
<dbReference type="OrthoDB" id="5359522at2"/>
<feature type="signal peptide" evidence="4">
    <location>
        <begin position="1"/>
        <end position="23"/>
    </location>
</feature>
<organism evidence="5 6">
    <name type="scientific">Campylobacter cuniculorum DSM 23162 = LMG 24588</name>
    <dbReference type="NCBI Taxonomy" id="1121267"/>
    <lineage>
        <taxon>Bacteria</taxon>
        <taxon>Pseudomonadati</taxon>
        <taxon>Campylobacterota</taxon>
        <taxon>Epsilonproteobacteria</taxon>
        <taxon>Campylobacterales</taxon>
        <taxon>Campylobacteraceae</taxon>
        <taxon>Campylobacter</taxon>
    </lineage>
</organism>
<dbReference type="KEGG" id="ccun:CCUN_1887"/>
<dbReference type="AlphaFoldDB" id="A0A1W6BZD1"/>
<dbReference type="Gene3D" id="3.40.50.720">
    <property type="entry name" value="NAD(P)-binding Rossmann-like Domain"/>
    <property type="match status" value="1"/>
</dbReference>
<dbReference type="Proteomes" id="UP000192902">
    <property type="component" value="Chromosome"/>
</dbReference>
<evidence type="ECO:0000313" key="6">
    <source>
        <dbReference type="Proteomes" id="UP000192902"/>
    </source>
</evidence>
<gene>
    <name evidence="5" type="ORF">CCUN_1887</name>
</gene>
<reference evidence="5 6" key="1">
    <citation type="submission" date="2017-04" db="EMBL/GenBank/DDBJ databases">
        <title>Complete genome sequence of the Campylobacter cuniculorum type strain LMG24588.</title>
        <authorList>
            <person name="Miller W.G."/>
            <person name="Yee E."/>
            <person name="Revez J."/>
            <person name="Bono J.L."/>
            <person name="Rossi M."/>
        </authorList>
    </citation>
    <scope>NUCLEOTIDE SEQUENCE [LARGE SCALE GENOMIC DNA]</scope>
    <source>
        <strain evidence="5 6">LMG 24588</strain>
    </source>
</reference>
<proteinExistence type="inferred from homology"/>